<gene>
    <name evidence="2" type="primary">fabH_0</name>
    <name evidence="2" type="ORF">CM83_14410</name>
</gene>
<evidence type="ECO:0000313" key="2">
    <source>
        <dbReference type="EMBL" id="JAG15040.1"/>
    </source>
</evidence>
<accession>A0A0A9XD71</accession>
<sequence>MNSSALHLRSNSKLLSSEFCGNAPESSEAPCASDSDTVRTTKCTKIPSFFNRFKCKYGDKKVVTMNREKRSLRVFVRFRHWGRKKRRLKIIERCRSERDYTEPENSNFKSNEWENMSGHRGKMQLSRKKKSGRGIVLVGDDRVIQDCLPIRTRLKTRFAKIMRRHRRRSTAAKSFYSVHCSHSRRSVDIKKQSFAVGVIMRPLATLKAKKYKGRKENDVGDRVSVHRNLMASDATWKQSKKFIKARKKFLKDYRGSKCVTPAVEKCRRWLDEYSHPGCSERAEDAIINRVNLSEPFVCPRVRNNLKQKFFKVLKKFKKAGVIENPQLPRSYPAETLVLWT</sequence>
<organism evidence="2">
    <name type="scientific">Lygus hesperus</name>
    <name type="common">Western plant bug</name>
    <dbReference type="NCBI Taxonomy" id="30085"/>
    <lineage>
        <taxon>Eukaryota</taxon>
        <taxon>Metazoa</taxon>
        <taxon>Ecdysozoa</taxon>
        <taxon>Arthropoda</taxon>
        <taxon>Hexapoda</taxon>
        <taxon>Insecta</taxon>
        <taxon>Pterygota</taxon>
        <taxon>Neoptera</taxon>
        <taxon>Paraneoptera</taxon>
        <taxon>Hemiptera</taxon>
        <taxon>Heteroptera</taxon>
        <taxon>Panheteroptera</taxon>
        <taxon>Cimicomorpha</taxon>
        <taxon>Miridae</taxon>
        <taxon>Mirini</taxon>
        <taxon>Lygus</taxon>
    </lineage>
</organism>
<name>A0A0A9XD71_LYGHE</name>
<reference evidence="2" key="2">
    <citation type="submission" date="2014-07" db="EMBL/GenBank/DDBJ databases">
        <authorList>
            <person name="Hull J."/>
        </authorList>
    </citation>
    <scope>NUCLEOTIDE SEQUENCE</scope>
</reference>
<protein>
    <submittedName>
        <fullName evidence="2">3-oxoacyl-[acyl-carrier-protein] synthase 3</fullName>
    </submittedName>
</protein>
<evidence type="ECO:0000256" key="1">
    <source>
        <dbReference type="SAM" id="MobiDB-lite"/>
    </source>
</evidence>
<feature type="region of interest" description="Disordered" evidence="1">
    <location>
        <begin position="105"/>
        <end position="128"/>
    </location>
</feature>
<feature type="compositionally biased region" description="Basic residues" evidence="1">
    <location>
        <begin position="119"/>
        <end position="128"/>
    </location>
</feature>
<proteinExistence type="predicted"/>
<reference evidence="2" key="1">
    <citation type="journal article" date="2014" name="PLoS ONE">
        <title>Transcriptome-Based Identification of ABC Transporters in the Western Tarnished Plant Bug Lygus hesperus.</title>
        <authorList>
            <person name="Hull J.J."/>
            <person name="Chaney K."/>
            <person name="Geib S.M."/>
            <person name="Fabrick J.A."/>
            <person name="Brent C.S."/>
            <person name="Walsh D."/>
            <person name="Lavine L.C."/>
        </authorList>
    </citation>
    <scope>NUCLEOTIDE SEQUENCE</scope>
</reference>
<dbReference type="EMBL" id="GBHO01028564">
    <property type="protein sequence ID" value="JAG15040.1"/>
    <property type="molecule type" value="Transcribed_RNA"/>
</dbReference>
<dbReference type="AlphaFoldDB" id="A0A0A9XD71"/>
<feature type="compositionally biased region" description="Polar residues" evidence="1">
    <location>
        <begin position="105"/>
        <end position="114"/>
    </location>
</feature>